<dbReference type="OrthoDB" id="3629588at2"/>
<organism evidence="1 2">
    <name type="scientific">Nonomuraea aridisoli</name>
    <dbReference type="NCBI Taxonomy" id="2070368"/>
    <lineage>
        <taxon>Bacteria</taxon>
        <taxon>Bacillati</taxon>
        <taxon>Actinomycetota</taxon>
        <taxon>Actinomycetes</taxon>
        <taxon>Streptosporangiales</taxon>
        <taxon>Streptosporangiaceae</taxon>
        <taxon>Nonomuraea</taxon>
    </lineage>
</organism>
<keyword evidence="2" id="KW-1185">Reference proteome</keyword>
<comment type="caution">
    <text evidence="1">The sequence shown here is derived from an EMBL/GenBank/DDBJ whole genome shotgun (WGS) entry which is preliminary data.</text>
</comment>
<accession>A0A2W2EDK9</accession>
<dbReference type="AlphaFoldDB" id="A0A2W2EDK9"/>
<dbReference type="RefSeq" id="WP_111177943.1">
    <property type="nucleotide sequence ID" value="NZ_POUD01000024.1"/>
</dbReference>
<evidence type="ECO:0000313" key="1">
    <source>
        <dbReference type="EMBL" id="PZG20593.1"/>
    </source>
</evidence>
<dbReference type="Proteomes" id="UP000249304">
    <property type="component" value="Unassembled WGS sequence"/>
</dbReference>
<evidence type="ECO:0000313" key="2">
    <source>
        <dbReference type="Proteomes" id="UP000249304"/>
    </source>
</evidence>
<sequence length="163" mass="18181">MLPNTEMEWRCAEYGIDPDDLDTLLEIALYEPHLPSPDDPLAWQNAACAALLEEIHGLPTCWTPGVPDVERRAAHLARIDAVKRHMVRIEDAPHSDRAAALAYVGSARTAPEDPLAPLRQGVRLDPARVQSRVLAVEWLRANADRPRKPTFHTKPPSTFVGMR</sequence>
<reference evidence="1 2" key="1">
    <citation type="submission" date="2018-01" db="EMBL/GenBank/DDBJ databases">
        <title>Draft genome sequence of Nonomuraea sp. KC333.</title>
        <authorList>
            <person name="Sahin N."/>
            <person name="Saygin H."/>
            <person name="Ay H."/>
        </authorList>
    </citation>
    <scope>NUCLEOTIDE SEQUENCE [LARGE SCALE GENOMIC DNA]</scope>
    <source>
        <strain evidence="1 2">KC333</strain>
    </source>
</reference>
<proteinExistence type="predicted"/>
<name>A0A2W2EDK9_9ACTN</name>
<dbReference type="EMBL" id="POUD01000024">
    <property type="protein sequence ID" value="PZG20593.1"/>
    <property type="molecule type" value="Genomic_DNA"/>
</dbReference>
<protein>
    <submittedName>
        <fullName evidence="1">Uncharacterized protein</fullName>
    </submittedName>
</protein>
<gene>
    <name evidence="1" type="ORF">C1J01_08805</name>
</gene>